<dbReference type="EMBL" id="MTZV01000006">
    <property type="protein sequence ID" value="PCE22526.1"/>
    <property type="molecule type" value="Genomic_DNA"/>
</dbReference>
<accession>A0A2A4EQT0</accession>
<evidence type="ECO:0000313" key="2">
    <source>
        <dbReference type="EMBL" id="PCE22526.1"/>
    </source>
</evidence>
<sequence length="271" mass="29735">MSDAQTIDDSVFADDFSAAIDAAEQFTLDAPDALDAPQASDVADASNASDAAPPETPVDPAVKLSRAIAANLAEYHERRRTLFEWMHPARVASFAYAACLPGLDARRGAQLAEAFLDSVGFAPAPLLAFGEASVALMRLPLEDCLKIFRMRVLVEHVYELRLWIDRPRRVLLDEWLGPHLTRMLLAQRGGLTAGQPLRGEPSADSLALQGFRLFERDCRWSADHPMMLLQFALPDETAPARLPDTPGHAKVSKASLTLVSQLADFFPTRSW</sequence>
<dbReference type="RefSeq" id="WP_096724351.1">
    <property type="nucleotide sequence ID" value="NZ_MTZV01000006.1"/>
</dbReference>
<evidence type="ECO:0000256" key="1">
    <source>
        <dbReference type="SAM" id="MobiDB-lite"/>
    </source>
</evidence>
<comment type="caution">
    <text evidence="2">The sequence shown here is derived from an EMBL/GenBank/DDBJ whole genome shotgun (WGS) entry which is preliminary data.</text>
</comment>
<reference evidence="2 3" key="1">
    <citation type="submission" date="2017-01" db="EMBL/GenBank/DDBJ databases">
        <title>Whole-Genome Shotgun Sequencing of Two beta-Proteobacterial Species in Search of the Bulgecin Biosynthetic Cluster.</title>
        <authorList>
            <person name="Horsman M.E."/>
            <person name="Marous D.R."/>
            <person name="Li R."/>
            <person name="Oliver R.A."/>
            <person name="Byun B."/>
            <person name="Emrich S.J."/>
            <person name="Boggess B."/>
            <person name="Townsend C.A."/>
            <person name="Mobashery S."/>
        </authorList>
    </citation>
    <scope>NUCLEOTIDE SEQUENCE [LARGE SCALE GENOMIC DNA]</scope>
    <source>
        <strain evidence="2 3">ATCC 31363</strain>
    </source>
</reference>
<protein>
    <recommendedName>
        <fullName evidence="4">Type III secretion system (T3SS) protein HrpB4</fullName>
    </recommendedName>
</protein>
<proteinExistence type="predicted"/>
<dbReference type="AlphaFoldDB" id="A0A2A4EQT0"/>
<feature type="compositionally biased region" description="Low complexity" evidence="1">
    <location>
        <begin position="37"/>
        <end position="52"/>
    </location>
</feature>
<dbReference type="Proteomes" id="UP000218022">
    <property type="component" value="Unassembled WGS sequence"/>
</dbReference>
<evidence type="ECO:0000313" key="3">
    <source>
        <dbReference type="Proteomes" id="UP000218022"/>
    </source>
</evidence>
<evidence type="ECO:0008006" key="4">
    <source>
        <dbReference type="Google" id="ProtNLM"/>
    </source>
</evidence>
<feature type="region of interest" description="Disordered" evidence="1">
    <location>
        <begin position="37"/>
        <end position="58"/>
    </location>
</feature>
<dbReference type="InterPro" id="IPR013393">
    <property type="entry name" value="T3SS_HrpB4"/>
</dbReference>
<name>A0A2A4EQT0_9BURK</name>
<dbReference type="Pfam" id="PF09502">
    <property type="entry name" value="HrpB4"/>
    <property type="match status" value="1"/>
</dbReference>
<gene>
    <name evidence="2" type="ORF">BWP39_22880</name>
</gene>
<organism evidence="2 3">
    <name type="scientific">Paraburkholderia acidicola</name>
    <dbReference type="NCBI Taxonomy" id="1912599"/>
    <lineage>
        <taxon>Bacteria</taxon>
        <taxon>Pseudomonadati</taxon>
        <taxon>Pseudomonadota</taxon>
        <taxon>Betaproteobacteria</taxon>
        <taxon>Burkholderiales</taxon>
        <taxon>Burkholderiaceae</taxon>
        <taxon>Paraburkholderia</taxon>
    </lineage>
</organism>